<gene>
    <name evidence="2" type="ORF">AVEN_5342_1</name>
</gene>
<comment type="caution">
    <text evidence="2">The sequence shown here is derived from an EMBL/GenBank/DDBJ whole genome shotgun (WGS) entry which is preliminary data.</text>
</comment>
<sequence>MWARIAHGCLIIPYLLPDCQGRQMYLISLQQVLPDLHQQITEGLSDSSTMELQHITLGLPAEISRHFFSDDISMEYTESSINPN</sequence>
<reference evidence="2 3" key="1">
    <citation type="journal article" date="2019" name="Sci. Rep.">
        <title>Orb-weaving spider Araneus ventricosus genome elucidates the spidroin gene catalogue.</title>
        <authorList>
            <person name="Kono N."/>
            <person name="Nakamura H."/>
            <person name="Ohtoshi R."/>
            <person name="Moran D.A.P."/>
            <person name="Shinohara A."/>
            <person name="Yoshida Y."/>
            <person name="Fujiwara M."/>
            <person name="Mori M."/>
            <person name="Tomita M."/>
            <person name="Arakawa K."/>
        </authorList>
    </citation>
    <scope>NUCLEOTIDE SEQUENCE [LARGE SCALE GENOMIC DNA]</scope>
</reference>
<evidence type="ECO:0000313" key="2">
    <source>
        <dbReference type="EMBL" id="GBO25347.1"/>
    </source>
</evidence>
<dbReference type="Proteomes" id="UP000499080">
    <property type="component" value="Unassembled WGS sequence"/>
</dbReference>
<evidence type="ECO:0000256" key="1">
    <source>
        <dbReference type="SAM" id="SignalP"/>
    </source>
</evidence>
<evidence type="ECO:0000313" key="3">
    <source>
        <dbReference type="Proteomes" id="UP000499080"/>
    </source>
</evidence>
<keyword evidence="1" id="KW-0732">Signal</keyword>
<name>A0A4Y2VNM3_ARAVE</name>
<dbReference type="EMBL" id="BGPR01048338">
    <property type="protein sequence ID" value="GBO25347.1"/>
    <property type="molecule type" value="Genomic_DNA"/>
</dbReference>
<feature type="chain" id="PRO_5021302654" evidence="1">
    <location>
        <begin position="22"/>
        <end position="84"/>
    </location>
</feature>
<keyword evidence="3" id="KW-1185">Reference proteome</keyword>
<protein>
    <submittedName>
        <fullName evidence="2">Uncharacterized protein</fullName>
    </submittedName>
</protein>
<dbReference type="AlphaFoldDB" id="A0A4Y2VNM3"/>
<accession>A0A4Y2VNM3</accession>
<proteinExistence type="predicted"/>
<organism evidence="2 3">
    <name type="scientific">Araneus ventricosus</name>
    <name type="common">Orbweaver spider</name>
    <name type="synonym">Epeira ventricosa</name>
    <dbReference type="NCBI Taxonomy" id="182803"/>
    <lineage>
        <taxon>Eukaryota</taxon>
        <taxon>Metazoa</taxon>
        <taxon>Ecdysozoa</taxon>
        <taxon>Arthropoda</taxon>
        <taxon>Chelicerata</taxon>
        <taxon>Arachnida</taxon>
        <taxon>Araneae</taxon>
        <taxon>Araneomorphae</taxon>
        <taxon>Entelegynae</taxon>
        <taxon>Araneoidea</taxon>
        <taxon>Araneidae</taxon>
        <taxon>Araneus</taxon>
    </lineage>
</organism>
<feature type="signal peptide" evidence="1">
    <location>
        <begin position="1"/>
        <end position="21"/>
    </location>
</feature>